<keyword evidence="3" id="KW-0732">Signal</keyword>
<dbReference type="EMBL" id="JARBDR010000141">
    <property type="protein sequence ID" value="KAJ8320928.1"/>
    <property type="molecule type" value="Genomic_DNA"/>
</dbReference>
<evidence type="ECO:0000256" key="2">
    <source>
        <dbReference type="ARBA" id="ARBA00022525"/>
    </source>
</evidence>
<dbReference type="Gene3D" id="3.40.50.410">
    <property type="entry name" value="von Willebrand factor, type A domain"/>
    <property type="match status" value="1"/>
</dbReference>
<dbReference type="InterPro" id="IPR002035">
    <property type="entry name" value="VWF_A"/>
</dbReference>
<gene>
    <name evidence="6" type="ORF">KUTeg_002515</name>
</gene>
<dbReference type="InterPro" id="IPR056861">
    <property type="entry name" value="HMCN1-like_VWA"/>
</dbReference>
<name>A0ABQ9FUI8_TEGGR</name>
<sequence>MIKKMAAVLPGGPFEICFSFDTTGSMSSCIEEVKGRLQDMIQRLQADIPGIRIAVFAHGDYCDKGRTYVTKYIDFSTDVAELCTWVKSVGATGGGDSDECYELVLHEVQSLSWTPGTKRALVMIGDADPHEPNYKMNKKKLNWRNETEKLADMAVRIYSVECRGYSSTTNFYQTIADKTSGKRLKLEQFANIFDFIMAICYREKGDEFLHDYEKEVRSRNPNTGIHKDLDSMFGELRDDEKMDTSKPGLTKVPSLTKPPSIGTLKKAASITPKHKTVSKALTKSITEKKREKRKARLQKDYLPKLRRENVPETNFMLKNKKWTPWELVISPTVPSSESVDNWEKRRGDIISFKKKTVFSDKNTKPALYEFSVQIAPHSKRYVLYCRSCKGFPSQQSWESRLLGRKDIKNQINDVIEKGCCVFVRRMMLRRSSSEAVSSALLRYDYAWRRMRKMRNTHRQVEKSLIELSSEKF</sequence>
<dbReference type="PANTHER" id="PTHR47824:SF3">
    <property type="entry name" value="UBIQUITIN-LIKE DOMAIN-CONTAINING PROTEIN"/>
    <property type="match status" value="1"/>
</dbReference>
<keyword evidence="7" id="KW-1185">Reference proteome</keyword>
<evidence type="ECO:0000256" key="1">
    <source>
        <dbReference type="ARBA" id="ARBA00004613"/>
    </source>
</evidence>
<reference evidence="6 7" key="1">
    <citation type="submission" date="2022-12" db="EMBL/GenBank/DDBJ databases">
        <title>Chromosome-level genome of Tegillarca granosa.</title>
        <authorList>
            <person name="Kim J."/>
        </authorList>
    </citation>
    <scope>NUCLEOTIDE SEQUENCE [LARGE SCALE GENOMIC DNA]</scope>
    <source>
        <strain evidence="6">Teg-2019</strain>
        <tissue evidence="6">Adductor muscle</tissue>
    </source>
</reference>
<dbReference type="PROSITE" id="PS50234">
    <property type="entry name" value="VWFA"/>
    <property type="match status" value="1"/>
</dbReference>
<evidence type="ECO:0000256" key="4">
    <source>
        <dbReference type="SAM" id="MobiDB-lite"/>
    </source>
</evidence>
<dbReference type="SUPFAM" id="SSF53300">
    <property type="entry name" value="vWA-like"/>
    <property type="match status" value="1"/>
</dbReference>
<dbReference type="Proteomes" id="UP001217089">
    <property type="component" value="Unassembled WGS sequence"/>
</dbReference>
<proteinExistence type="predicted"/>
<evidence type="ECO:0000313" key="6">
    <source>
        <dbReference type="EMBL" id="KAJ8320928.1"/>
    </source>
</evidence>
<feature type="region of interest" description="Disordered" evidence="4">
    <location>
        <begin position="240"/>
        <end position="262"/>
    </location>
</feature>
<evidence type="ECO:0000259" key="5">
    <source>
        <dbReference type="PROSITE" id="PS50234"/>
    </source>
</evidence>
<dbReference type="CDD" id="cd00198">
    <property type="entry name" value="vWFA"/>
    <property type="match status" value="1"/>
</dbReference>
<feature type="domain" description="VWFA" evidence="5">
    <location>
        <begin position="15"/>
        <end position="199"/>
    </location>
</feature>
<comment type="caution">
    <text evidence="6">The sequence shown here is derived from an EMBL/GenBank/DDBJ whole genome shotgun (WGS) entry which is preliminary data.</text>
</comment>
<comment type="subcellular location">
    <subcellularLocation>
        <location evidence="1">Secreted</location>
    </subcellularLocation>
</comment>
<dbReference type="PANTHER" id="PTHR47824">
    <property type="entry name" value="UBIQUITIN-LIKE DOMAIN-CONTAINING PROTEIN"/>
    <property type="match status" value="1"/>
</dbReference>
<keyword evidence="2" id="KW-0964">Secreted</keyword>
<accession>A0ABQ9FUI8</accession>
<protein>
    <recommendedName>
        <fullName evidence="5">VWFA domain-containing protein</fullName>
    </recommendedName>
</protein>
<dbReference type="Pfam" id="PF25106">
    <property type="entry name" value="VWA_4"/>
    <property type="match status" value="1"/>
</dbReference>
<evidence type="ECO:0000256" key="3">
    <source>
        <dbReference type="ARBA" id="ARBA00022729"/>
    </source>
</evidence>
<dbReference type="InterPro" id="IPR036465">
    <property type="entry name" value="vWFA_dom_sf"/>
</dbReference>
<evidence type="ECO:0000313" key="7">
    <source>
        <dbReference type="Proteomes" id="UP001217089"/>
    </source>
</evidence>
<organism evidence="6 7">
    <name type="scientific">Tegillarca granosa</name>
    <name type="common">Malaysian cockle</name>
    <name type="synonym">Anadara granosa</name>
    <dbReference type="NCBI Taxonomy" id="220873"/>
    <lineage>
        <taxon>Eukaryota</taxon>
        <taxon>Metazoa</taxon>
        <taxon>Spiralia</taxon>
        <taxon>Lophotrochozoa</taxon>
        <taxon>Mollusca</taxon>
        <taxon>Bivalvia</taxon>
        <taxon>Autobranchia</taxon>
        <taxon>Pteriomorphia</taxon>
        <taxon>Arcoida</taxon>
        <taxon>Arcoidea</taxon>
        <taxon>Arcidae</taxon>
        <taxon>Tegillarca</taxon>
    </lineage>
</organism>